<dbReference type="NCBIfam" id="NF008035">
    <property type="entry name" value="PRK10767.1"/>
    <property type="match status" value="1"/>
</dbReference>
<dbReference type="Gene3D" id="1.10.287.110">
    <property type="entry name" value="DnaJ domain"/>
    <property type="match status" value="1"/>
</dbReference>
<proteinExistence type="inferred from homology"/>
<gene>
    <name evidence="6" type="primary">dnaJ</name>
    <name evidence="10" type="ORF">RJ53_01130</name>
</gene>
<dbReference type="GO" id="GO:0005524">
    <property type="term" value="F:ATP binding"/>
    <property type="evidence" value="ECO:0007669"/>
    <property type="project" value="InterPro"/>
</dbReference>
<comment type="cofactor">
    <cofactor evidence="6">
        <name>Zn(2+)</name>
        <dbReference type="ChEBI" id="CHEBI:29105"/>
    </cofactor>
    <text evidence="6">Binds 2 Zn(2+) ions per monomer.</text>
</comment>
<evidence type="ECO:0000256" key="1">
    <source>
        <dbReference type="ARBA" id="ARBA00022723"/>
    </source>
</evidence>
<evidence type="ECO:0000259" key="8">
    <source>
        <dbReference type="PROSITE" id="PS50076"/>
    </source>
</evidence>
<dbReference type="InterPro" id="IPR012724">
    <property type="entry name" value="DnaJ"/>
</dbReference>
<comment type="similarity">
    <text evidence="6">Belongs to the DnaJ family.</text>
</comment>
<organism evidence="10 11">
    <name type="scientific">Methanocalculus chunghsingensis</name>
    <dbReference type="NCBI Taxonomy" id="156457"/>
    <lineage>
        <taxon>Archaea</taxon>
        <taxon>Methanobacteriati</taxon>
        <taxon>Methanobacteriota</taxon>
        <taxon>Stenosarchaea group</taxon>
        <taxon>Methanomicrobia</taxon>
        <taxon>Methanomicrobiales</taxon>
        <taxon>Methanocalculaceae</taxon>
        <taxon>Methanocalculus</taxon>
    </lineage>
</organism>
<evidence type="ECO:0000313" key="10">
    <source>
        <dbReference type="EMBL" id="MBR1368167.1"/>
    </source>
</evidence>
<feature type="domain" description="J" evidence="8">
    <location>
        <begin position="5"/>
        <end position="69"/>
    </location>
</feature>
<keyword evidence="6" id="KW-0235">DNA replication</keyword>
<dbReference type="FunFam" id="2.60.260.20:FF:000013">
    <property type="entry name" value="DnaJ subfamily B member 11"/>
    <property type="match status" value="1"/>
</dbReference>
<dbReference type="CDD" id="cd10719">
    <property type="entry name" value="DnaJ_zf"/>
    <property type="match status" value="1"/>
</dbReference>
<dbReference type="GO" id="GO:0008270">
    <property type="term" value="F:zinc ion binding"/>
    <property type="evidence" value="ECO:0007669"/>
    <property type="project" value="UniProtKB-UniRule"/>
</dbReference>
<evidence type="ECO:0000256" key="7">
    <source>
        <dbReference type="PROSITE-ProRule" id="PRU00546"/>
    </source>
</evidence>
<dbReference type="GO" id="GO:0051082">
    <property type="term" value="F:unfolded protein binding"/>
    <property type="evidence" value="ECO:0007669"/>
    <property type="project" value="UniProtKB-UniRule"/>
</dbReference>
<feature type="binding site" evidence="6">
    <location>
        <position position="164"/>
    </location>
    <ligand>
        <name>Zn(2+)</name>
        <dbReference type="ChEBI" id="CHEBI:29105"/>
        <label>2</label>
    </ligand>
</feature>
<feature type="binding site" evidence="6">
    <location>
        <position position="190"/>
    </location>
    <ligand>
        <name>Zn(2+)</name>
        <dbReference type="ChEBI" id="CHEBI:29105"/>
        <label>2</label>
    </ligand>
</feature>
<sequence length="377" mass="40927">MVAESYYETLGVPKNASEKDIKKAYRNLARKYHPDVCKDEGAEDRFKKINEAYSILSDTEKRRQYDQLGHEAYTNASKGSYSGAGGAGYGFSSDFAGFGDIFDSFFGGRGQRGGPQRGSDLLMRVSVSLRDAVFGIDRDIRVMHTEACPACDGSGSANKRVKTCARCGGSGQMRSVSQSLFGQFVRMTTCTECGGRGKIPEETCTSCSGSGHTQVQRTVTVHIPAGVETGMRLKMDGYGEAGDFGAPTGDLYIEILVEPDTRFDRKGDNLETGVEVSPAQATLGSEVEIETIDNRKVSLKIPAGIQYGTALRIPGEGIRRRGRPGDLLVRVVVVTPKNLDGDLRELYEKIREIEIGAEGKGSTSKTKKGFFEKVMGR</sequence>
<feature type="repeat" description="CXXCXGXG motif" evidence="6">
    <location>
        <begin position="190"/>
        <end position="197"/>
    </location>
</feature>
<feature type="binding site" evidence="6">
    <location>
        <position position="207"/>
    </location>
    <ligand>
        <name>Zn(2+)</name>
        <dbReference type="ChEBI" id="CHEBI:29105"/>
        <label>1</label>
    </ligand>
</feature>
<keyword evidence="6" id="KW-0346">Stress response</keyword>
<feature type="zinc finger region" description="CR-type" evidence="7">
    <location>
        <begin position="135"/>
        <end position="216"/>
    </location>
</feature>
<protein>
    <recommendedName>
        <fullName evidence="6">Chaperone protein DnaJ</fullName>
    </recommendedName>
</protein>
<comment type="subunit">
    <text evidence="6">Homodimer.</text>
</comment>
<evidence type="ECO:0000259" key="9">
    <source>
        <dbReference type="PROSITE" id="PS51188"/>
    </source>
</evidence>
<keyword evidence="3 6" id="KW-0863">Zinc-finger</keyword>
<dbReference type="PANTHER" id="PTHR43096">
    <property type="entry name" value="DNAJ HOMOLOG 1, MITOCHONDRIAL-RELATED"/>
    <property type="match status" value="1"/>
</dbReference>
<dbReference type="InterPro" id="IPR002939">
    <property type="entry name" value="DnaJ_C"/>
</dbReference>
<dbReference type="InterPro" id="IPR036410">
    <property type="entry name" value="HSP_DnaJ_Cys-rich_dom_sf"/>
</dbReference>
<dbReference type="Pfam" id="PF00684">
    <property type="entry name" value="DnaJ_CXXCXGXG"/>
    <property type="match status" value="1"/>
</dbReference>
<comment type="domain">
    <text evidence="6">The J domain is necessary and sufficient to stimulate DnaK ATPase activity. Zinc center 1 plays an important role in the autonomous, DnaK-independent chaperone activity of DnaJ. Zinc center 2 is essential for interaction with DnaK and for DnaJ activity.</text>
</comment>
<feature type="domain" description="CR-type" evidence="9">
    <location>
        <begin position="135"/>
        <end position="216"/>
    </location>
</feature>
<dbReference type="AlphaFoldDB" id="A0A8J7W8N1"/>
<dbReference type="CDD" id="cd06257">
    <property type="entry name" value="DnaJ"/>
    <property type="match status" value="1"/>
</dbReference>
<evidence type="ECO:0000256" key="6">
    <source>
        <dbReference type="HAMAP-Rule" id="MF_01152"/>
    </source>
</evidence>
<comment type="subcellular location">
    <subcellularLocation>
        <location evidence="6">Cytoplasm</location>
    </subcellularLocation>
</comment>
<dbReference type="PRINTS" id="PR00625">
    <property type="entry name" value="JDOMAIN"/>
</dbReference>
<keyword evidence="4 6" id="KW-0862">Zinc</keyword>
<dbReference type="Gene3D" id="6.20.20.10">
    <property type="match status" value="2"/>
</dbReference>
<dbReference type="SMART" id="SM00271">
    <property type="entry name" value="DnaJ"/>
    <property type="match status" value="1"/>
</dbReference>
<feature type="binding site" evidence="6">
    <location>
        <position position="193"/>
    </location>
    <ligand>
        <name>Zn(2+)</name>
        <dbReference type="ChEBI" id="CHEBI:29105"/>
        <label>2</label>
    </ligand>
</feature>
<dbReference type="GO" id="GO:0005737">
    <property type="term" value="C:cytoplasm"/>
    <property type="evidence" value="ECO:0007669"/>
    <property type="project" value="UniProtKB-SubCell"/>
</dbReference>
<dbReference type="GO" id="GO:0006260">
    <property type="term" value="P:DNA replication"/>
    <property type="evidence" value="ECO:0007669"/>
    <property type="project" value="UniProtKB-KW"/>
</dbReference>
<dbReference type="NCBIfam" id="TIGR02349">
    <property type="entry name" value="DnaJ_bact"/>
    <property type="match status" value="1"/>
</dbReference>
<dbReference type="InterPro" id="IPR008971">
    <property type="entry name" value="HSP40/DnaJ_pept-bd"/>
</dbReference>
<dbReference type="SUPFAM" id="SSF46565">
    <property type="entry name" value="Chaperone J-domain"/>
    <property type="match status" value="1"/>
</dbReference>
<dbReference type="RefSeq" id="WP_211529764.1">
    <property type="nucleotide sequence ID" value="NZ_JWHL01000001.1"/>
</dbReference>
<evidence type="ECO:0000256" key="4">
    <source>
        <dbReference type="ARBA" id="ARBA00022833"/>
    </source>
</evidence>
<dbReference type="PROSITE" id="PS50076">
    <property type="entry name" value="DNAJ_2"/>
    <property type="match status" value="1"/>
</dbReference>
<keyword evidence="6" id="KW-0963">Cytoplasm</keyword>
<evidence type="ECO:0000313" key="11">
    <source>
        <dbReference type="Proteomes" id="UP000730161"/>
    </source>
</evidence>
<dbReference type="PROSITE" id="PS00636">
    <property type="entry name" value="DNAJ_1"/>
    <property type="match status" value="1"/>
</dbReference>
<keyword evidence="11" id="KW-1185">Reference proteome</keyword>
<feature type="binding site" evidence="6">
    <location>
        <position position="148"/>
    </location>
    <ligand>
        <name>Zn(2+)</name>
        <dbReference type="ChEBI" id="CHEBI:29105"/>
        <label>1</label>
    </ligand>
</feature>
<dbReference type="CDD" id="cd10747">
    <property type="entry name" value="DnaJ_C"/>
    <property type="match status" value="1"/>
</dbReference>
<dbReference type="SUPFAM" id="SSF57938">
    <property type="entry name" value="DnaJ/Hsp40 cysteine-rich domain"/>
    <property type="match status" value="1"/>
</dbReference>
<dbReference type="EMBL" id="JWHL01000001">
    <property type="protein sequence ID" value="MBR1368167.1"/>
    <property type="molecule type" value="Genomic_DNA"/>
</dbReference>
<keyword evidence="2 6" id="KW-0677">Repeat</keyword>
<dbReference type="OrthoDB" id="8967at2157"/>
<dbReference type="GO" id="GO:0009408">
    <property type="term" value="P:response to heat"/>
    <property type="evidence" value="ECO:0007669"/>
    <property type="project" value="InterPro"/>
</dbReference>
<feature type="repeat" description="CXXCXGXG motif" evidence="6">
    <location>
        <begin position="164"/>
        <end position="171"/>
    </location>
</feature>
<dbReference type="Pfam" id="PF00226">
    <property type="entry name" value="DnaJ"/>
    <property type="match status" value="1"/>
</dbReference>
<dbReference type="GO" id="GO:0031072">
    <property type="term" value="F:heat shock protein binding"/>
    <property type="evidence" value="ECO:0007669"/>
    <property type="project" value="InterPro"/>
</dbReference>
<keyword evidence="5 6" id="KW-0143">Chaperone</keyword>
<dbReference type="GO" id="GO:0042026">
    <property type="term" value="P:protein refolding"/>
    <property type="evidence" value="ECO:0007669"/>
    <property type="project" value="TreeGrafter"/>
</dbReference>
<evidence type="ECO:0000256" key="3">
    <source>
        <dbReference type="ARBA" id="ARBA00022771"/>
    </source>
</evidence>
<dbReference type="InterPro" id="IPR001623">
    <property type="entry name" value="DnaJ_domain"/>
</dbReference>
<comment type="function">
    <text evidence="6">Participates actively in the response to hyperosmotic and heat shock by preventing the aggregation of stress-denatured proteins and by disaggregating proteins, also in an autonomous, DnaK-independent fashion. Unfolded proteins bind initially to DnaJ; upon interaction with the DnaJ-bound protein, DnaK hydrolyzes its bound ATP, resulting in the formation of a stable complex. GrpE releases ADP from DnaK; ATP binding to DnaK triggers the release of the substrate protein, thus completing the reaction cycle. Several rounds of ATP-dependent interactions between DnaJ, DnaK and GrpE are required for fully efficient folding. Also involved, together with DnaK and GrpE, in the DNA replication of plasmids through activation of initiation proteins.</text>
</comment>
<accession>A0A8J7W8N1</accession>
<feature type="binding site" evidence="6">
    <location>
        <position position="167"/>
    </location>
    <ligand>
        <name>Zn(2+)</name>
        <dbReference type="ChEBI" id="CHEBI:29105"/>
        <label>2</label>
    </ligand>
</feature>
<reference evidence="10" key="1">
    <citation type="submission" date="2014-12" db="EMBL/GenBank/DDBJ databases">
        <authorList>
            <person name="Huang H.-H."/>
            <person name="Chen S.-C."/>
            <person name="Lai M.-C."/>
        </authorList>
    </citation>
    <scope>NUCLEOTIDE SEQUENCE</scope>
    <source>
        <strain evidence="10">K1F9705b</strain>
    </source>
</reference>
<keyword evidence="1 6" id="KW-0479">Metal-binding</keyword>
<dbReference type="InterPro" id="IPR036869">
    <property type="entry name" value="J_dom_sf"/>
</dbReference>
<dbReference type="Gene3D" id="2.60.260.20">
    <property type="entry name" value="Urease metallochaperone UreE, N-terminal domain"/>
    <property type="match status" value="2"/>
</dbReference>
<dbReference type="PROSITE" id="PS51188">
    <property type="entry name" value="ZF_CR"/>
    <property type="match status" value="1"/>
</dbReference>
<dbReference type="Pfam" id="PF01556">
    <property type="entry name" value="DnaJ_C"/>
    <property type="match status" value="1"/>
</dbReference>
<dbReference type="Proteomes" id="UP000730161">
    <property type="component" value="Unassembled WGS sequence"/>
</dbReference>
<feature type="repeat" description="CXXCXGXG motif" evidence="6">
    <location>
        <begin position="204"/>
        <end position="211"/>
    </location>
</feature>
<dbReference type="HAMAP" id="MF_01152">
    <property type="entry name" value="DnaJ"/>
    <property type="match status" value="1"/>
</dbReference>
<comment type="caution">
    <text evidence="10">The sequence shown here is derived from an EMBL/GenBank/DDBJ whole genome shotgun (WGS) entry which is preliminary data.</text>
</comment>
<dbReference type="SUPFAM" id="SSF49493">
    <property type="entry name" value="HSP40/DnaJ peptide-binding domain"/>
    <property type="match status" value="2"/>
</dbReference>
<dbReference type="PANTHER" id="PTHR43096:SF52">
    <property type="entry name" value="DNAJ HOMOLOG 1, MITOCHONDRIAL-RELATED"/>
    <property type="match status" value="1"/>
</dbReference>
<evidence type="ECO:0000256" key="2">
    <source>
        <dbReference type="ARBA" id="ARBA00022737"/>
    </source>
</evidence>
<dbReference type="InterPro" id="IPR001305">
    <property type="entry name" value="HSP_DnaJ_Cys-rich_dom"/>
</dbReference>
<evidence type="ECO:0000256" key="5">
    <source>
        <dbReference type="ARBA" id="ARBA00023186"/>
    </source>
</evidence>
<feature type="repeat" description="CXXCXGXG motif" evidence="6">
    <location>
        <begin position="148"/>
        <end position="155"/>
    </location>
</feature>
<feature type="binding site" evidence="6">
    <location>
        <position position="204"/>
    </location>
    <ligand>
        <name>Zn(2+)</name>
        <dbReference type="ChEBI" id="CHEBI:29105"/>
        <label>1</label>
    </ligand>
</feature>
<feature type="binding site" evidence="6">
    <location>
        <position position="151"/>
    </location>
    <ligand>
        <name>Zn(2+)</name>
        <dbReference type="ChEBI" id="CHEBI:29105"/>
        <label>1</label>
    </ligand>
</feature>
<dbReference type="InterPro" id="IPR018253">
    <property type="entry name" value="DnaJ_domain_CS"/>
</dbReference>
<name>A0A8J7W8N1_9EURY</name>